<evidence type="ECO:0000313" key="2">
    <source>
        <dbReference type="EMBL" id="URL59683.1"/>
    </source>
</evidence>
<feature type="signal peptide" evidence="1">
    <location>
        <begin position="1"/>
        <end position="25"/>
    </location>
</feature>
<name>A0ABY4T6Z2_9GAMM</name>
<keyword evidence="1" id="KW-0732">Signal</keyword>
<protein>
    <recommendedName>
        <fullName evidence="4">DUF5666 domain-containing protein</fullName>
    </recommendedName>
</protein>
<reference evidence="2" key="1">
    <citation type="submission" date="2020-10" db="EMBL/GenBank/DDBJ databases">
        <title>Whole-genome sequence of Luteibacter sp. EIF3.</title>
        <authorList>
            <person name="Friedrich I."/>
            <person name="Hertel R."/>
            <person name="Daniel R."/>
        </authorList>
    </citation>
    <scope>NUCLEOTIDE SEQUENCE</scope>
    <source>
        <strain evidence="2">EIF3</strain>
    </source>
</reference>
<gene>
    <name evidence="2" type="ORF">IM816_06200</name>
</gene>
<proteinExistence type="predicted"/>
<keyword evidence="3" id="KW-1185">Reference proteome</keyword>
<accession>A0ABY4T6Z2</accession>
<feature type="chain" id="PRO_5046564897" description="DUF5666 domain-containing protein" evidence="1">
    <location>
        <begin position="26"/>
        <end position="138"/>
    </location>
</feature>
<dbReference type="Proteomes" id="UP001056681">
    <property type="component" value="Chromosome"/>
</dbReference>
<evidence type="ECO:0000313" key="3">
    <source>
        <dbReference type="Proteomes" id="UP001056681"/>
    </source>
</evidence>
<organism evidence="2 3">
    <name type="scientific">Luteibacter flocculans</name>
    <dbReference type="NCBI Taxonomy" id="2780091"/>
    <lineage>
        <taxon>Bacteria</taxon>
        <taxon>Pseudomonadati</taxon>
        <taxon>Pseudomonadota</taxon>
        <taxon>Gammaproteobacteria</taxon>
        <taxon>Lysobacterales</taxon>
        <taxon>Rhodanobacteraceae</taxon>
        <taxon>Luteibacter</taxon>
    </lineage>
</organism>
<dbReference type="EMBL" id="CP063231">
    <property type="protein sequence ID" value="URL59683.1"/>
    <property type="molecule type" value="Genomic_DNA"/>
</dbReference>
<sequence>MNSIAFVRATGVALILALVAGAAVARSDDPPPDTLCTVLGTAQRYVGTTVTVRGTASTEGKTTLLSDAQCKAAIGLTMDDASSRKRDIASFRRTVAGKGVRADATVFGRFKATGDAQTPYAIDVYSVRDVSERPAEGG</sequence>
<evidence type="ECO:0000256" key="1">
    <source>
        <dbReference type="SAM" id="SignalP"/>
    </source>
</evidence>
<evidence type="ECO:0008006" key="4">
    <source>
        <dbReference type="Google" id="ProtNLM"/>
    </source>
</evidence>
<dbReference type="RefSeq" id="WP_250340198.1">
    <property type="nucleotide sequence ID" value="NZ_CP063231.1"/>
</dbReference>